<evidence type="ECO:0000259" key="2">
    <source>
        <dbReference type="Pfam" id="PF01847"/>
    </source>
</evidence>
<protein>
    <submittedName>
        <fullName evidence="5">von Hippel-Lindau disease tumor suppressor-like</fullName>
    </submittedName>
</protein>
<dbReference type="InterPro" id="IPR036208">
    <property type="entry name" value="VHL_sf"/>
</dbReference>
<comment type="similarity">
    <text evidence="1">Belongs to the VHL family.</text>
</comment>
<dbReference type="Gene3D" id="2.60.40.780">
    <property type="entry name" value="von Hippel-Lindau disease tumour suppressor, beta domain"/>
    <property type="match status" value="1"/>
</dbReference>
<feature type="domain" description="von Hippel-Lindau disease tumour suppressor alpha" evidence="3">
    <location>
        <begin position="76"/>
        <end position="108"/>
    </location>
</feature>
<evidence type="ECO:0000259" key="3">
    <source>
        <dbReference type="Pfam" id="PF17211"/>
    </source>
</evidence>
<dbReference type="Pfam" id="PF01847">
    <property type="entry name" value="VHL"/>
    <property type="match status" value="1"/>
</dbReference>
<name>A0ABM1E525_PRICU</name>
<dbReference type="InterPro" id="IPR037139">
    <property type="entry name" value="VHL_alpha_dom_sf"/>
</dbReference>
<proteinExistence type="inferred from homology"/>
<dbReference type="SUPFAM" id="SSF49468">
    <property type="entry name" value="VHL"/>
    <property type="match status" value="1"/>
</dbReference>
<dbReference type="InterPro" id="IPR024048">
    <property type="entry name" value="VHL_alpha_dom"/>
</dbReference>
<dbReference type="CDD" id="cd05468">
    <property type="entry name" value="pVHL"/>
    <property type="match status" value="1"/>
</dbReference>
<feature type="domain" description="von Hippel-Lindau disease tumour suppressor beta" evidence="2">
    <location>
        <begin position="19"/>
        <end position="59"/>
    </location>
</feature>
<dbReference type="GeneID" id="106808876"/>
<dbReference type="InterPro" id="IPR022772">
    <property type="entry name" value="VHL_tumour_suppress_b/a_dom"/>
</dbReference>
<dbReference type="Gene3D" id="1.10.750.10">
    <property type="entry name" value="von Hippel-Lindau disease tumour suppressor, alpha domain"/>
    <property type="match status" value="1"/>
</dbReference>
<dbReference type="Proteomes" id="UP000695022">
    <property type="component" value="Unplaced"/>
</dbReference>
<evidence type="ECO:0000256" key="1">
    <source>
        <dbReference type="ARBA" id="ARBA00010057"/>
    </source>
</evidence>
<dbReference type="RefSeq" id="XP_014667296.1">
    <property type="nucleotide sequence ID" value="XM_014811810.1"/>
</dbReference>
<keyword evidence="4" id="KW-1185">Reference proteome</keyword>
<reference evidence="5" key="1">
    <citation type="submission" date="2025-08" db="UniProtKB">
        <authorList>
            <consortium name="RefSeq"/>
        </authorList>
    </citation>
    <scope>IDENTIFICATION</scope>
</reference>
<dbReference type="Pfam" id="PF17211">
    <property type="entry name" value="VHL_C"/>
    <property type="match status" value="1"/>
</dbReference>
<evidence type="ECO:0000313" key="5">
    <source>
        <dbReference type="RefSeq" id="XP_014667296.1"/>
    </source>
</evidence>
<evidence type="ECO:0000313" key="4">
    <source>
        <dbReference type="Proteomes" id="UP000695022"/>
    </source>
</evidence>
<dbReference type="InterPro" id="IPR037140">
    <property type="entry name" value="VHL_beta_dom_sf"/>
</dbReference>
<gene>
    <name evidence="5" type="primary">LOC106808876</name>
</gene>
<accession>A0ABM1E525</accession>
<dbReference type="InterPro" id="IPR024053">
    <property type="entry name" value="VHL_beta_dom"/>
</dbReference>
<organism evidence="4 5">
    <name type="scientific">Priapulus caudatus</name>
    <name type="common">Priapulid worm</name>
    <dbReference type="NCBI Taxonomy" id="37621"/>
    <lineage>
        <taxon>Eukaryota</taxon>
        <taxon>Metazoa</taxon>
        <taxon>Ecdysozoa</taxon>
        <taxon>Scalidophora</taxon>
        <taxon>Priapulida</taxon>
        <taxon>Priapulimorpha</taxon>
        <taxon>Priapulimorphida</taxon>
        <taxon>Priapulidae</taxon>
        <taxon>Priapulus</taxon>
    </lineage>
</organism>
<sequence>MAALFLVYVNNAEYHKYLLLPGQFLDVNTFTTHPWIFRDADSGDKLIVSLKEVYHPEAAKRYPPQRNVVSVTIPVFTLKERCLQIVRSHISTEDTKFLELPKSLVEDILCRDTSITDFEDI</sequence>